<keyword evidence="3" id="KW-1003">Cell membrane</keyword>
<evidence type="ECO:0000313" key="10">
    <source>
        <dbReference type="Proteomes" id="UP000038011"/>
    </source>
</evidence>
<accession>A0A0N0E862</accession>
<dbReference type="SUPFAM" id="SSF161098">
    <property type="entry name" value="MetI-like"/>
    <property type="match status" value="2"/>
</dbReference>
<feature type="transmembrane region" description="Helical" evidence="7">
    <location>
        <begin position="350"/>
        <end position="378"/>
    </location>
</feature>
<evidence type="ECO:0000256" key="4">
    <source>
        <dbReference type="ARBA" id="ARBA00022692"/>
    </source>
</evidence>
<keyword evidence="6 7" id="KW-0472">Membrane</keyword>
<sequence length="559" mass="60581">MLRYSPFTALLVLAVPVLCGLAGTLLPAFGYLPALGGTSFSVQPFDTLFMQTGIWRSIAQSFFIGLTSTALAVILVAGFVAAWYGTRLFKKVQYLVSPLLSVPHAAAAFGFAFMIAPSGFFARLFSPWLTGWERPLDLLIVNDQLGLALIAGLVVKEVPFLLLVTLAALPQISAIKFSHLTQSLGYGRMAGFLLSTWPPVYRQIRLPIFAVIAYASANVDMAIILGPATPHTLPVRLVGWMNDPDLKMRFMACAGACVQILVTGFALLVWTLIERVTGVVSRKLAAKGNRYTRDWGVRVTASVLMTTSALIVFGGLLVLALWSVSGLWQFPNTLPNNLSLKNWMRALPGLSGPLVTTIIIGGASVAISIIITLACLVREQQTGRSGGNRALWLLYLPLLVPQIGFLFGLQLFLLSVNAIASWTALIFAHVVFVLPYVFLSLSAPWRAFDKRYDSIGAALGASNWRIFWHIRAPMLLRAILAACAVGFAVSIGQYLPTLLIGAGRFPTITTEAVALGSGGNRRIIGIYAFMQMMLPFVGFLLASILPALIFRNRRGITGF</sequence>
<feature type="transmembrane region" description="Helical" evidence="7">
    <location>
        <begin position="54"/>
        <end position="84"/>
    </location>
</feature>
<reference evidence="9 10" key="1">
    <citation type="submission" date="2015-01" db="EMBL/GenBank/DDBJ databases">
        <title>Ahrensia donghaiensis sp. nov., a novel dimethylsulphoniopropionate-cleavage bacterium isolated from seawater and emended descriptions of the genus Ahrensia and Ahrensia kielensis.</title>
        <authorList>
            <person name="Liu J."/>
        </authorList>
    </citation>
    <scope>NUCLEOTIDE SEQUENCE [LARGE SCALE GENOMIC DNA]</scope>
    <source>
        <strain evidence="9 10">LZD062</strain>
    </source>
</reference>
<evidence type="ECO:0000256" key="3">
    <source>
        <dbReference type="ARBA" id="ARBA00022475"/>
    </source>
</evidence>
<comment type="subcellular location">
    <subcellularLocation>
        <location evidence="1">Cell membrane</location>
        <topology evidence="1">Multi-pass membrane protein</topology>
    </subcellularLocation>
</comment>
<feature type="transmembrane region" description="Helical" evidence="7">
    <location>
        <begin position="105"/>
        <end position="125"/>
    </location>
</feature>
<gene>
    <name evidence="9" type="ORF">SU32_05825</name>
</gene>
<feature type="transmembrane region" description="Helical" evidence="7">
    <location>
        <begin position="303"/>
        <end position="330"/>
    </location>
</feature>
<evidence type="ECO:0000256" key="2">
    <source>
        <dbReference type="ARBA" id="ARBA00022448"/>
    </source>
</evidence>
<feature type="transmembrane region" description="Helical" evidence="7">
    <location>
        <begin position="145"/>
        <end position="169"/>
    </location>
</feature>
<dbReference type="RefSeq" id="WP_053998408.1">
    <property type="nucleotide sequence ID" value="NZ_JXMU01000007.1"/>
</dbReference>
<dbReference type="Gene3D" id="1.10.3720.10">
    <property type="entry name" value="MetI-like"/>
    <property type="match status" value="2"/>
</dbReference>
<dbReference type="CDD" id="cd06261">
    <property type="entry name" value="TM_PBP2"/>
    <property type="match status" value="1"/>
</dbReference>
<feature type="transmembrane region" description="Helical" evidence="7">
    <location>
        <begin position="390"/>
        <end position="413"/>
    </location>
</feature>
<dbReference type="AlphaFoldDB" id="A0A0N0E862"/>
<feature type="domain" description="ABC transmembrane type-1" evidence="8">
    <location>
        <begin position="354"/>
        <end position="545"/>
    </location>
</feature>
<dbReference type="PROSITE" id="PS50928">
    <property type="entry name" value="ABC_TM1"/>
    <property type="match status" value="1"/>
</dbReference>
<feature type="transmembrane region" description="Helical" evidence="7">
    <location>
        <begin position="206"/>
        <end position="228"/>
    </location>
</feature>
<feature type="transmembrane region" description="Helical" evidence="7">
    <location>
        <begin position="524"/>
        <end position="550"/>
    </location>
</feature>
<dbReference type="InterPro" id="IPR035906">
    <property type="entry name" value="MetI-like_sf"/>
</dbReference>
<keyword evidence="4 7" id="KW-0812">Transmembrane</keyword>
<keyword evidence="10" id="KW-1185">Reference proteome</keyword>
<dbReference type="GO" id="GO:0005886">
    <property type="term" value="C:plasma membrane"/>
    <property type="evidence" value="ECO:0007669"/>
    <property type="project" value="UniProtKB-SubCell"/>
</dbReference>
<evidence type="ECO:0000256" key="7">
    <source>
        <dbReference type="SAM" id="Phobius"/>
    </source>
</evidence>
<keyword evidence="2" id="KW-0813">Transport</keyword>
<dbReference type="PATRIC" id="fig|1514904.3.peg.3189"/>
<dbReference type="PANTHER" id="PTHR30183">
    <property type="entry name" value="MOLYBDENUM TRANSPORT SYSTEM PERMEASE PROTEIN MODB"/>
    <property type="match status" value="1"/>
</dbReference>
<evidence type="ECO:0000259" key="8">
    <source>
        <dbReference type="PROSITE" id="PS50928"/>
    </source>
</evidence>
<organism evidence="9 10">
    <name type="scientific">Ahrensia marina</name>
    <dbReference type="NCBI Taxonomy" id="1514904"/>
    <lineage>
        <taxon>Bacteria</taxon>
        <taxon>Pseudomonadati</taxon>
        <taxon>Pseudomonadota</taxon>
        <taxon>Alphaproteobacteria</taxon>
        <taxon>Hyphomicrobiales</taxon>
        <taxon>Ahrensiaceae</taxon>
        <taxon>Ahrensia</taxon>
    </lineage>
</organism>
<dbReference type="OrthoDB" id="7852521at2"/>
<dbReference type="InterPro" id="IPR000515">
    <property type="entry name" value="MetI-like"/>
</dbReference>
<protein>
    <submittedName>
        <fullName evidence="9">ABC transporter permease</fullName>
    </submittedName>
</protein>
<keyword evidence="5 7" id="KW-1133">Transmembrane helix</keyword>
<dbReference type="GO" id="GO:0055085">
    <property type="term" value="P:transmembrane transport"/>
    <property type="evidence" value="ECO:0007669"/>
    <property type="project" value="InterPro"/>
</dbReference>
<name>A0A0N0E862_9HYPH</name>
<evidence type="ECO:0000256" key="6">
    <source>
        <dbReference type="ARBA" id="ARBA00023136"/>
    </source>
</evidence>
<evidence type="ECO:0000313" key="9">
    <source>
        <dbReference type="EMBL" id="KPB01882.1"/>
    </source>
</evidence>
<feature type="transmembrane region" description="Helical" evidence="7">
    <location>
        <begin position="474"/>
        <end position="495"/>
    </location>
</feature>
<dbReference type="Proteomes" id="UP000038011">
    <property type="component" value="Unassembled WGS sequence"/>
</dbReference>
<proteinExistence type="predicted"/>
<dbReference type="EMBL" id="JXMU01000007">
    <property type="protein sequence ID" value="KPB01882.1"/>
    <property type="molecule type" value="Genomic_DNA"/>
</dbReference>
<feature type="transmembrane region" description="Helical" evidence="7">
    <location>
        <begin position="248"/>
        <end position="273"/>
    </location>
</feature>
<dbReference type="STRING" id="1514904.SU32_05825"/>
<feature type="transmembrane region" description="Helical" evidence="7">
    <location>
        <begin position="419"/>
        <end position="441"/>
    </location>
</feature>
<comment type="caution">
    <text evidence="9">The sequence shown here is derived from an EMBL/GenBank/DDBJ whole genome shotgun (WGS) entry which is preliminary data.</text>
</comment>
<evidence type="ECO:0000256" key="1">
    <source>
        <dbReference type="ARBA" id="ARBA00004651"/>
    </source>
</evidence>
<evidence type="ECO:0000256" key="5">
    <source>
        <dbReference type="ARBA" id="ARBA00022989"/>
    </source>
</evidence>
<dbReference type="PANTHER" id="PTHR30183:SF6">
    <property type="entry name" value="INNER MEMBRANE ABC TRANSPORTER PERMEASE PROTEIN YNJC"/>
    <property type="match status" value="1"/>
</dbReference>